<comment type="caution">
    <text evidence="2">The sequence shown here is derived from an EMBL/GenBank/DDBJ whole genome shotgun (WGS) entry which is preliminary data.</text>
</comment>
<feature type="compositionally biased region" description="Basic and acidic residues" evidence="1">
    <location>
        <begin position="21"/>
        <end position="31"/>
    </location>
</feature>
<sequence>MSLKTVELQVALPRTLEVSRIQEHQQQRTVHEQQSLINERNLHDQQMRQRPLDIEHTEKNQIREREKKQKKNQKDSAAFASSEGGDMTGEAKTTLPVSMRDPLRGRMIDISL</sequence>
<organism evidence="2 3">
    <name type="scientific">Brevibacillus choshinensis</name>
    <dbReference type="NCBI Taxonomy" id="54911"/>
    <lineage>
        <taxon>Bacteria</taxon>
        <taxon>Bacillati</taxon>
        <taxon>Bacillota</taxon>
        <taxon>Bacilli</taxon>
        <taxon>Bacillales</taxon>
        <taxon>Paenibacillaceae</taxon>
        <taxon>Brevibacillus</taxon>
    </lineage>
</organism>
<keyword evidence="3" id="KW-1185">Reference proteome</keyword>
<reference evidence="2 3" key="1">
    <citation type="submission" date="2015-09" db="EMBL/GenBank/DDBJ databases">
        <title>Genome sequencing project for genomic taxonomy and phylogenomics of Bacillus-like bacteria.</title>
        <authorList>
            <person name="Liu B."/>
            <person name="Wang J."/>
            <person name="Zhu Y."/>
            <person name="Liu G."/>
            <person name="Chen Q."/>
            <person name="Chen Z."/>
            <person name="Lan J."/>
            <person name="Che J."/>
            <person name="Ge C."/>
            <person name="Shi H."/>
            <person name="Pan Z."/>
            <person name="Liu X."/>
        </authorList>
    </citation>
    <scope>NUCLEOTIDE SEQUENCE [LARGE SCALE GENOMIC DNA]</scope>
    <source>
        <strain evidence="2 3">DSM 8552</strain>
    </source>
</reference>
<evidence type="ECO:0000256" key="1">
    <source>
        <dbReference type="SAM" id="MobiDB-lite"/>
    </source>
</evidence>
<accession>A0ABR5N1P2</accession>
<evidence type="ECO:0000313" key="2">
    <source>
        <dbReference type="EMBL" id="KQL44412.1"/>
    </source>
</evidence>
<evidence type="ECO:0000313" key="3">
    <source>
        <dbReference type="Proteomes" id="UP000051063"/>
    </source>
</evidence>
<gene>
    <name evidence="2" type="ORF">AN963_23710</name>
</gene>
<dbReference type="EMBL" id="LJJB01000013">
    <property type="protein sequence ID" value="KQL44412.1"/>
    <property type="molecule type" value="Genomic_DNA"/>
</dbReference>
<proteinExistence type="predicted"/>
<dbReference type="Proteomes" id="UP000051063">
    <property type="component" value="Unassembled WGS sequence"/>
</dbReference>
<feature type="region of interest" description="Disordered" evidence="1">
    <location>
        <begin position="21"/>
        <end position="99"/>
    </location>
</feature>
<protein>
    <submittedName>
        <fullName evidence="2">Uncharacterized protein</fullName>
    </submittedName>
</protein>
<name>A0ABR5N1P2_BRECH</name>
<dbReference type="RefSeq" id="WP_055747000.1">
    <property type="nucleotide sequence ID" value="NZ_LJJB01000013.1"/>
</dbReference>
<feature type="compositionally biased region" description="Basic and acidic residues" evidence="1">
    <location>
        <begin position="40"/>
        <end position="67"/>
    </location>
</feature>